<evidence type="ECO:0000256" key="1">
    <source>
        <dbReference type="PROSITE-ProRule" id="PRU00339"/>
    </source>
</evidence>
<feature type="repeat" description="TPR" evidence="1">
    <location>
        <begin position="91"/>
        <end position="124"/>
    </location>
</feature>
<dbReference type="InterPro" id="IPR011990">
    <property type="entry name" value="TPR-like_helical_dom_sf"/>
</dbReference>
<feature type="chain" id="PRO_5012530241" evidence="3">
    <location>
        <begin position="19"/>
        <end position="177"/>
    </location>
</feature>
<proteinExistence type="predicted"/>
<keyword evidence="3" id="KW-0732">Signal</keyword>
<evidence type="ECO:0000313" key="4">
    <source>
        <dbReference type="EMBL" id="SLN45698.1"/>
    </source>
</evidence>
<dbReference type="AlphaFoldDB" id="A0A1X6ZAA8"/>
<keyword evidence="1" id="KW-0802">TPR repeat</keyword>
<accession>A0A1X6ZAA8</accession>
<dbReference type="Proteomes" id="UP000193061">
    <property type="component" value="Unassembled WGS sequence"/>
</dbReference>
<evidence type="ECO:0000256" key="3">
    <source>
        <dbReference type="SAM" id="SignalP"/>
    </source>
</evidence>
<feature type="signal peptide" evidence="3">
    <location>
        <begin position="1"/>
        <end position="18"/>
    </location>
</feature>
<keyword evidence="5" id="KW-1185">Reference proteome</keyword>
<evidence type="ECO:0000256" key="2">
    <source>
        <dbReference type="SAM" id="MobiDB-lite"/>
    </source>
</evidence>
<name>A0A1X6ZAA8_9RHOB</name>
<dbReference type="OrthoDB" id="8592798at2"/>
<protein>
    <submittedName>
        <fullName evidence="4">Tetratricopeptide repeat protein</fullName>
    </submittedName>
</protein>
<dbReference type="InterPro" id="IPR019734">
    <property type="entry name" value="TPR_rpt"/>
</dbReference>
<dbReference type="EMBL" id="FWFX01000006">
    <property type="protein sequence ID" value="SLN45698.1"/>
    <property type="molecule type" value="Genomic_DNA"/>
</dbReference>
<gene>
    <name evidence="4" type="ORF">ROA7450_02216</name>
</gene>
<reference evidence="4 5" key="1">
    <citation type="submission" date="2017-03" db="EMBL/GenBank/DDBJ databases">
        <authorList>
            <person name="Afonso C.L."/>
            <person name="Miller P.J."/>
            <person name="Scott M.A."/>
            <person name="Spackman E."/>
            <person name="Goraichik I."/>
            <person name="Dimitrov K.M."/>
            <person name="Suarez D.L."/>
            <person name="Swayne D.E."/>
        </authorList>
    </citation>
    <scope>NUCLEOTIDE SEQUENCE [LARGE SCALE GENOMIC DNA]</scope>
    <source>
        <strain evidence="4 5">CECT 7450</strain>
    </source>
</reference>
<dbReference type="RefSeq" id="WP_085805738.1">
    <property type="nucleotide sequence ID" value="NZ_FWFX01000006.1"/>
</dbReference>
<dbReference type="Gene3D" id="1.25.40.10">
    <property type="entry name" value="Tetratricopeptide repeat domain"/>
    <property type="match status" value="1"/>
</dbReference>
<organism evidence="4 5">
    <name type="scientific">Roseovarius albus</name>
    <dbReference type="NCBI Taxonomy" id="1247867"/>
    <lineage>
        <taxon>Bacteria</taxon>
        <taxon>Pseudomonadati</taxon>
        <taxon>Pseudomonadota</taxon>
        <taxon>Alphaproteobacteria</taxon>
        <taxon>Rhodobacterales</taxon>
        <taxon>Roseobacteraceae</taxon>
        <taxon>Roseovarius</taxon>
    </lineage>
</organism>
<evidence type="ECO:0000313" key="5">
    <source>
        <dbReference type="Proteomes" id="UP000193061"/>
    </source>
</evidence>
<dbReference type="Pfam" id="PF14559">
    <property type="entry name" value="TPR_19"/>
    <property type="match status" value="1"/>
</dbReference>
<sequence length="177" mass="19345">MLRPLLAAAILAPSLALASGGGGSSAPKPSETTQTCTGGKVWDKKTKSCVDPQHSFLSDDELYQAVREFAYFGDLAHAQSALSAMSDQDEDRVLTYWGFTYRKLGEIDRGMAYYRAALTTNPANILARSYMGQALVEQGDLQGARHQLLKIREFNGKGTWAETALYNSITTGQTYSY</sequence>
<feature type="region of interest" description="Disordered" evidence="2">
    <location>
        <begin position="19"/>
        <end position="38"/>
    </location>
</feature>
<dbReference type="PROSITE" id="PS50005">
    <property type="entry name" value="TPR"/>
    <property type="match status" value="1"/>
</dbReference>
<dbReference type="SUPFAM" id="SSF48452">
    <property type="entry name" value="TPR-like"/>
    <property type="match status" value="1"/>
</dbReference>